<proteinExistence type="predicted"/>
<dbReference type="SUPFAM" id="SSF52540">
    <property type="entry name" value="P-loop containing nucleoside triphosphate hydrolases"/>
    <property type="match status" value="1"/>
</dbReference>
<dbReference type="Proteomes" id="UP000013827">
    <property type="component" value="Unassembled WGS sequence"/>
</dbReference>
<dbReference type="HOGENOM" id="CLU_904434_0_0_1"/>
<dbReference type="InterPro" id="IPR027417">
    <property type="entry name" value="P-loop_NTPase"/>
</dbReference>
<dbReference type="RefSeq" id="XP_005785176.1">
    <property type="nucleotide sequence ID" value="XM_005785119.1"/>
</dbReference>
<protein>
    <recommendedName>
        <fullName evidence="3">Sulfotransferase domain-containing protein</fullName>
    </recommendedName>
</protein>
<reference evidence="2" key="1">
    <citation type="journal article" date="2013" name="Nature">
        <title>Pan genome of the phytoplankton Emiliania underpins its global distribution.</title>
        <authorList>
            <person name="Read B.A."/>
            <person name="Kegel J."/>
            <person name="Klute M.J."/>
            <person name="Kuo A."/>
            <person name="Lefebvre S.C."/>
            <person name="Maumus F."/>
            <person name="Mayer C."/>
            <person name="Miller J."/>
            <person name="Monier A."/>
            <person name="Salamov A."/>
            <person name="Young J."/>
            <person name="Aguilar M."/>
            <person name="Claverie J.M."/>
            <person name="Frickenhaus S."/>
            <person name="Gonzalez K."/>
            <person name="Herman E.K."/>
            <person name="Lin Y.C."/>
            <person name="Napier J."/>
            <person name="Ogata H."/>
            <person name="Sarno A.F."/>
            <person name="Shmutz J."/>
            <person name="Schroeder D."/>
            <person name="de Vargas C."/>
            <person name="Verret F."/>
            <person name="von Dassow P."/>
            <person name="Valentin K."/>
            <person name="Van de Peer Y."/>
            <person name="Wheeler G."/>
            <person name="Dacks J.B."/>
            <person name="Delwiche C.F."/>
            <person name="Dyhrman S.T."/>
            <person name="Glockner G."/>
            <person name="John U."/>
            <person name="Richards T."/>
            <person name="Worden A.Z."/>
            <person name="Zhang X."/>
            <person name="Grigoriev I.V."/>
            <person name="Allen A.E."/>
            <person name="Bidle K."/>
            <person name="Borodovsky M."/>
            <person name="Bowler C."/>
            <person name="Brownlee C."/>
            <person name="Cock J.M."/>
            <person name="Elias M."/>
            <person name="Gladyshev V.N."/>
            <person name="Groth M."/>
            <person name="Guda C."/>
            <person name="Hadaegh A."/>
            <person name="Iglesias-Rodriguez M.D."/>
            <person name="Jenkins J."/>
            <person name="Jones B.M."/>
            <person name="Lawson T."/>
            <person name="Leese F."/>
            <person name="Lindquist E."/>
            <person name="Lobanov A."/>
            <person name="Lomsadze A."/>
            <person name="Malik S.B."/>
            <person name="Marsh M.E."/>
            <person name="Mackinder L."/>
            <person name="Mock T."/>
            <person name="Mueller-Roeber B."/>
            <person name="Pagarete A."/>
            <person name="Parker M."/>
            <person name="Probert I."/>
            <person name="Quesneville H."/>
            <person name="Raines C."/>
            <person name="Rensing S.A."/>
            <person name="Riano-Pachon D.M."/>
            <person name="Richier S."/>
            <person name="Rokitta S."/>
            <person name="Shiraiwa Y."/>
            <person name="Soanes D.M."/>
            <person name="van der Giezen M."/>
            <person name="Wahlund T.M."/>
            <person name="Williams B."/>
            <person name="Wilson W."/>
            <person name="Wolfe G."/>
            <person name="Wurch L.L."/>
        </authorList>
    </citation>
    <scope>NUCLEOTIDE SEQUENCE</scope>
</reference>
<dbReference type="Gene3D" id="3.40.50.300">
    <property type="entry name" value="P-loop containing nucleotide triphosphate hydrolases"/>
    <property type="match status" value="1"/>
</dbReference>
<keyword evidence="2" id="KW-1185">Reference proteome</keyword>
<dbReference type="AlphaFoldDB" id="A0A0D3KAG2"/>
<reference evidence="1" key="2">
    <citation type="submission" date="2024-10" db="UniProtKB">
        <authorList>
            <consortium name="EnsemblProtists"/>
        </authorList>
    </citation>
    <scope>IDENTIFICATION</scope>
</reference>
<dbReference type="PaxDb" id="2903-EOD32747"/>
<organism evidence="1 2">
    <name type="scientific">Emiliania huxleyi (strain CCMP1516)</name>
    <dbReference type="NCBI Taxonomy" id="280463"/>
    <lineage>
        <taxon>Eukaryota</taxon>
        <taxon>Haptista</taxon>
        <taxon>Haptophyta</taxon>
        <taxon>Prymnesiophyceae</taxon>
        <taxon>Isochrysidales</taxon>
        <taxon>Noelaerhabdaceae</taxon>
        <taxon>Emiliania</taxon>
    </lineage>
</organism>
<evidence type="ECO:0000313" key="2">
    <source>
        <dbReference type="Proteomes" id="UP000013827"/>
    </source>
</evidence>
<sequence>MSPDVDSSRATLRTLLYTALAGVVIWRWHATHPPASPPPPSSVARFAQCDGSSPVLVGTHHKSGTVLLTHLLRDACRALRWTCVFNHDGGRHCASASEARVLGARICFLQHGIRFQGLAAAPPGAEAEAYRFVHAVRDPLELVLSGYSYHLRTTERWANRPERRWNGTTYRRYLNALPLEAGLLAEMRHSARDNLKTMPRLHARVGARPCTLTLRFEDFSRDWEGTLSSLWALLGVREAAQLAALARVSEKHNVYRHNTTRGRHVSSTSSDRRTAMRQLLRRNRDAIARIREVRRQIGYPRVGQEGSA</sequence>
<dbReference type="GeneID" id="17278022"/>
<accession>A0A0D3KAG2</accession>
<dbReference type="KEGG" id="ehx:EMIHUDRAFT_122950"/>
<dbReference type="EnsemblProtists" id="EOD32747">
    <property type="protein sequence ID" value="EOD32747"/>
    <property type="gene ID" value="EMIHUDRAFT_122950"/>
</dbReference>
<evidence type="ECO:0000313" key="1">
    <source>
        <dbReference type="EnsemblProtists" id="EOD32747"/>
    </source>
</evidence>
<evidence type="ECO:0008006" key="3">
    <source>
        <dbReference type="Google" id="ProtNLM"/>
    </source>
</evidence>
<name>A0A0D3KAG2_EMIH1</name>